<evidence type="ECO:0000313" key="4">
    <source>
        <dbReference type="Proteomes" id="UP000509241"/>
    </source>
</evidence>
<feature type="region of interest" description="Disordered" evidence="1">
    <location>
        <begin position="325"/>
        <end position="349"/>
    </location>
</feature>
<dbReference type="InterPro" id="IPR058278">
    <property type="entry name" value="DUF7972"/>
</dbReference>
<organism evidence="3 4">
    <name type="scientific">Natrinema halophilum</name>
    <dbReference type="NCBI Taxonomy" id="1699371"/>
    <lineage>
        <taxon>Archaea</taxon>
        <taxon>Methanobacteriati</taxon>
        <taxon>Methanobacteriota</taxon>
        <taxon>Stenosarchaea group</taxon>
        <taxon>Halobacteria</taxon>
        <taxon>Halobacteriales</taxon>
        <taxon>Natrialbaceae</taxon>
        <taxon>Natrinema</taxon>
    </lineage>
</organism>
<evidence type="ECO:0000256" key="2">
    <source>
        <dbReference type="SAM" id="Phobius"/>
    </source>
</evidence>
<keyword evidence="2" id="KW-1133">Transmembrane helix</keyword>
<feature type="transmembrane region" description="Helical" evidence="2">
    <location>
        <begin position="292"/>
        <end position="315"/>
    </location>
</feature>
<keyword evidence="4" id="KW-1185">Reference proteome</keyword>
<dbReference type="KEGG" id="haly:HYG82_16955"/>
<dbReference type="EMBL" id="CP058601">
    <property type="protein sequence ID" value="QLG50414.1"/>
    <property type="molecule type" value="Genomic_DNA"/>
</dbReference>
<keyword evidence="2" id="KW-0472">Membrane</keyword>
<sequence length="349" mass="37754">MVSSESDETIESYGARIGTRSGPLPRAREWLLIEGDRIVVTALLSVVIIFVILVLHEIGLISFVNPNSVTRVASGMIAGTFSLVTLVVSINQLILSQEFASAGKAQERLESVIGFRADVADEASVSASPASPTKLLELLVESISRDANALDDAATDHEEEVRRAITRYTNAVQAETDRIDETLEHASFGTFSAVLAAADYDEDWQLYVGSHLRSAHADSLSPTATERLDDLIESLKLFHVAGEQFKTTYLQRELTRFSQLTVYCGVPSILSAILIGLLYADVTGPSVNIAALPYVAIGLIVIVLSPLALLVSFILRTTTITRRTASSGPMLPQKDPEEGPFDVTYSEEG</sequence>
<dbReference type="GeneID" id="56035016"/>
<feature type="transmembrane region" description="Helical" evidence="2">
    <location>
        <begin position="76"/>
        <end position="95"/>
    </location>
</feature>
<protein>
    <submittedName>
        <fullName evidence="3">Uncharacterized protein</fullName>
    </submittedName>
</protein>
<proteinExistence type="predicted"/>
<evidence type="ECO:0000256" key="1">
    <source>
        <dbReference type="SAM" id="MobiDB-lite"/>
    </source>
</evidence>
<dbReference type="Proteomes" id="UP000509241">
    <property type="component" value="Chromosome"/>
</dbReference>
<evidence type="ECO:0000313" key="3">
    <source>
        <dbReference type="EMBL" id="QLG50414.1"/>
    </source>
</evidence>
<feature type="transmembrane region" description="Helical" evidence="2">
    <location>
        <begin position="38"/>
        <end position="64"/>
    </location>
</feature>
<dbReference type="AlphaFoldDB" id="A0A7D5GJ90"/>
<keyword evidence="2" id="KW-0812">Transmembrane</keyword>
<dbReference type="RefSeq" id="WP_179262892.1">
    <property type="nucleotide sequence ID" value="NZ_CP058601.1"/>
</dbReference>
<feature type="transmembrane region" description="Helical" evidence="2">
    <location>
        <begin position="260"/>
        <end position="280"/>
    </location>
</feature>
<dbReference type="OrthoDB" id="265845at2157"/>
<gene>
    <name evidence="3" type="ORF">HYG82_16955</name>
</gene>
<reference evidence="3 4" key="1">
    <citation type="submission" date="2020-07" db="EMBL/GenBank/DDBJ databases">
        <authorList>
            <person name="Cui H."/>
        </authorList>
    </citation>
    <scope>NUCLEOTIDE SEQUENCE [LARGE SCALE GENOMIC DNA]</scope>
    <source>
        <strain evidence="3 4">YPL8</strain>
    </source>
</reference>
<name>A0A7D5GJ90_9EURY</name>
<accession>A0A7D5GJ90</accession>
<dbReference type="Pfam" id="PF25927">
    <property type="entry name" value="DUF7972"/>
    <property type="match status" value="1"/>
</dbReference>